<dbReference type="GO" id="GO:0004674">
    <property type="term" value="F:protein serine/threonine kinase activity"/>
    <property type="evidence" value="ECO:0007669"/>
    <property type="project" value="TreeGrafter"/>
</dbReference>
<feature type="region of interest" description="Disordered" evidence="5">
    <location>
        <begin position="504"/>
        <end position="534"/>
    </location>
</feature>
<dbReference type="InterPro" id="IPR000719">
    <property type="entry name" value="Prot_kinase_dom"/>
</dbReference>
<dbReference type="GO" id="GO:0005524">
    <property type="term" value="F:ATP binding"/>
    <property type="evidence" value="ECO:0007669"/>
    <property type="project" value="UniProtKB-UniRule"/>
</dbReference>
<feature type="compositionally biased region" description="Low complexity" evidence="5">
    <location>
        <begin position="126"/>
        <end position="135"/>
    </location>
</feature>
<dbReference type="Proteomes" id="UP001258017">
    <property type="component" value="Unassembled WGS sequence"/>
</dbReference>
<feature type="region of interest" description="Disordered" evidence="5">
    <location>
        <begin position="676"/>
        <end position="697"/>
    </location>
</feature>
<feature type="region of interest" description="Disordered" evidence="5">
    <location>
        <begin position="434"/>
        <end position="468"/>
    </location>
</feature>
<gene>
    <name evidence="7" type="ORF">KPH14_011849</name>
</gene>
<feature type="region of interest" description="Disordered" evidence="5">
    <location>
        <begin position="17"/>
        <end position="37"/>
    </location>
</feature>
<dbReference type="PROSITE" id="PS00108">
    <property type="entry name" value="PROTEIN_KINASE_ST"/>
    <property type="match status" value="1"/>
</dbReference>
<feature type="compositionally biased region" description="Low complexity" evidence="5">
    <location>
        <begin position="310"/>
        <end position="319"/>
    </location>
</feature>
<feature type="region of interest" description="Disordered" evidence="5">
    <location>
        <begin position="308"/>
        <end position="363"/>
    </location>
</feature>
<feature type="compositionally biased region" description="Basic and acidic residues" evidence="5">
    <location>
        <begin position="509"/>
        <end position="524"/>
    </location>
</feature>
<dbReference type="AlphaFoldDB" id="A0AAD9VTW3"/>
<dbReference type="Pfam" id="PF00069">
    <property type="entry name" value="Pkinase"/>
    <property type="match status" value="1"/>
</dbReference>
<sequence>MAESKTARNLVCTKVKTSMETSSSLKEDSSTDQTFSMSSWSSYADDDGLCLCPDCRWEIFESRSATSSEDEEDESMNAYDSSETDFSNLSDTTYSSSGSGYMSASSSLDESRSSEEGSDTSRYYCDRSASSSSSLDTDDGDSVSMHGNDSSYISISERGSQERMSTKARKQTTKFEMDKINKDFHEDNDVSGTVDRARMSWILNLILNKKPQQEIVKDIAEGILDFKEIEEMFPWNYVQKLRKHTPKNVQNYLNRFKNMTDERMKGLLSLMLSRKSRGEILKLITDHTLSLDDIQKSYLLSHVRKEENESNATSNANLNVPMSSEILSSKSPNNIDVKNSKEPKDVDTKKKRSTTKKGEKETDAKKRGLYVEKAAKKVRVVKLKNEKCVGDDIGGNKVEDGIKEISPSEENGFLRVDSEKASSNLEESFMRSRYERFEESSLKSQEDRVTYKSPARYDTKETANSKSLVSSDVKFAGAKKASNKVGKYVKPGIKNKGKREVKNFALSSRSDDYTEENDKSKSDESDVENENAGTSFVMRNDYLPETRHSVGFQDSSQANEIVNFASSTVREQDTRGNKYGGSSSFQGYNFNKLNCETKMIRIKEEPKCECSFNKFDYPIDQKKLLLTCEYCRNRKDFQSKLLIKSDKTMPNEKVIQTKTIVTKSKKVTAPSNIAKPKKHYSNAKKENTKRKTKVTGDKKSVKYIKSAQLRRIDRQERRKKERIMRHEKKIQQIMAQFSNQVVTLVKDMGYLQEDAESSSSYSLKQESSSSSSSDSCSFSCNCCDSSSCSDCGDVFRRQGDETGVCYAEETEPLEHDDTTISESESSVIVHPAPSIVMKLHEKKESGIHRIQEVPLEELDLAKEYNVEKTLGEGSFAKVLLATHRATQTRVVLKAVHQELTTEKDFFREFHYSYHLSPHPNILCSYAVAFKAEKCYVFAQEYAPFGDLAGNVKAGGLSEDACKKIAGQLASALDFLHSKQLAHRDIKLENVLVFAQDMSKIKLCDFGCTKREGSLVNKIRCTWIPFQPPEIYEVIKNERYACKRSADCWQFGIVLFVCLTGNPPWQSADLIQDPDYSAFQRWLKRRTTKIPPTFRRFTPRLLRYFRRAFEHKPEKRPHVTEINKYLKDSWCISKISHSATSTSVDVSESLARRGDSLLYLDTIVDDRHNVDENKNKLRKLLNSYGLETTVDQKVVTKRIWEWVMQCDSSIHDPSFTGGFGTENM</sequence>
<evidence type="ECO:0000313" key="7">
    <source>
        <dbReference type="EMBL" id="KAK2586831.1"/>
    </source>
</evidence>
<reference evidence="7" key="1">
    <citation type="submission" date="2021-08" db="EMBL/GenBank/DDBJ databases">
        <authorList>
            <person name="Misof B."/>
            <person name="Oliver O."/>
            <person name="Podsiadlowski L."/>
            <person name="Donath A."/>
            <person name="Peters R."/>
            <person name="Mayer C."/>
            <person name="Rust J."/>
            <person name="Gunkel S."/>
            <person name="Lesny P."/>
            <person name="Martin S."/>
            <person name="Oeyen J.P."/>
            <person name="Petersen M."/>
            <person name="Panagiotis P."/>
            <person name="Wilbrandt J."/>
            <person name="Tanja T."/>
        </authorList>
    </citation>
    <scope>NUCLEOTIDE SEQUENCE</scope>
    <source>
        <strain evidence="7">GBR_01_08_01A</strain>
        <tissue evidence="7">Thorax + abdomen</tissue>
    </source>
</reference>
<feature type="compositionally biased region" description="Basic and acidic residues" evidence="5">
    <location>
        <begin position="338"/>
        <end position="348"/>
    </location>
</feature>
<keyword evidence="4" id="KW-0175">Coiled coil</keyword>
<feature type="compositionally biased region" description="Polar residues" evidence="5">
    <location>
        <begin position="145"/>
        <end position="158"/>
    </location>
</feature>
<feature type="compositionally biased region" description="Polar residues" evidence="5">
    <location>
        <begin position="320"/>
        <end position="337"/>
    </location>
</feature>
<feature type="compositionally biased region" description="Basic residues" evidence="5">
    <location>
        <begin position="676"/>
        <end position="693"/>
    </location>
</feature>
<dbReference type="PANTHER" id="PTHR24359:SF26">
    <property type="entry name" value="SERINE_THREONINE-PROTEIN KINASE MENG-PO"/>
    <property type="match status" value="1"/>
</dbReference>
<evidence type="ECO:0000313" key="8">
    <source>
        <dbReference type="Proteomes" id="UP001258017"/>
    </source>
</evidence>
<dbReference type="InterPro" id="IPR011009">
    <property type="entry name" value="Kinase-like_dom_sf"/>
</dbReference>
<proteinExistence type="predicted"/>
<dbReference type="PROSITE" id="PS50011">
    <property type="entry name" value="PROTEIN_KINASE_DOM"/>
    <property type="match status" value="1"/>
</dbReference>
<feature type="compositionally biased region" description="Low complexity" evidence="5">
    <location>
        <begin position="87"/>
        <end position="108"/>
    </location>
</feature>
<dbReference type="Gene3D" id="1.10.510.10">
    <property type="entry name" value="Transferase(Phosphotransferase) domain 1"/>
    <property type="match status" value="1"/>
</dbReference>
<feature type="binding site" evidence="3">
    <location>
        <position position="893"/>
    </location>
    <ligand>
        <name>ATP</name>
        <dbReference type="ChEBI" id="CHEBI:30616"/>
    </ligand>
</feature>
<reference evidence="7" key="2">
    <citation type="journal article" date="2023" name="Commun. Biol.">
        <title>Intrasexual cuticular hydrocarbon dimorphism in a wasp sheds light on hydrocarbon biosynthesis genes in Hymenoptera.</title>
        <authorList>
            <person name="Moris V.C."/>
            <person name="Podsiadlowski L."/>
            <person name="Martin S."/>
            <person name="Oeyen J.P."/>
            <person name="Donath A."/>
            <person name="Petersen M."/>
            <person name="Wilbrandt J."/>
            <person name="Misof B."/>
            <person name="Liedtke D."/>
            <person name="Thamm M."/>
            <person name="Scheiner R."/>
            <person name="Schmitt T."/>
            <person name="Niehuis O."/>
        </authorList>
    </citation>
    <scope>NUCLEOTIDE SEQUENCE</scope>
    <source>
        <strain evidence="7">GBR_01_08_01A</strain>
    </source>
</reference>
<evidence type="ECO:0000256" key="4">
    <source>
        <dbReference type="SAM" id="Coils"/>
    </source>
</evidence>
<dbReference type="PANTHER" id="PTHR24359">
    <property type="entry name" value="SERINE/THREONINE-PROTEIN KINASE SBK1"/>
    <property type="match status" value="1"/>
</dbReference>
<accession>A0AAD9VTW3</accession>
<organism evidence="7 8">
    <name type="scientific">Odynerus spinipes</name>
    <dbReference type="NCBI Taxonomy" id="1348599"/>
    <lineage>
        <taxon>Eukaryota</taxon>
        <taxon>Metazoa</taxon>
        <taxon>Ecdysozoa</taxon>
        <taxon>Arthropoda</taxon>
        <taxon>Hexapoda</taxon>
        <taxon>Insecta</taxon>
        <taxon>Pterygota</taxon>
        <taxon>Neoptera</taxon>
        <taxon>Endopterygota</taxon>
        <taxon>Hymenoptera</taxon>
        <taxon>Apocrita</taxon>
        <taxon>Aculeata</taxon>
        <taxon>Vespoidea</taxon>
        <taxon>Vespidae</taxon>
        <taxon>Eumeninae</taxon>
        <taxon>Odynerus</taxon>
    </lineage>
</organism>
<comment type="caution">
    <text evidence="7">The sequence shown here is derived from an EMBL/GenBank/DDBJ whole genome shotgun (WGS) entry which is preliminary data.</text>
</comment>
<evidence type="ECO:0000256" key="3">
    <source>
        <dbReference type="PROSITE-ProRule" id="PRU10141"/>
    </source>
</evidence>
<dbReference type="PROSITE" id="PS00107">
    <property type="entry name" value="PROTEIN_KINASE_ATP"/>
    <property type="match status" value="1"/>
</dbReference>
<name>A0AAD9VTW3_9HYME</name>
<evidence type="ECO:0000256" key="1">
    <source>
        <dbReference type="ARBA" id="ARBA00022741"/>
    </source>
</evidence>
<keyword evidence="1 3" id="KW-0547">Nucleotide-binding</keyword>
<protein>
    <recommendedName>
        <fullName evidence="6">Protein kinase domain-containing protein</fullName>
    </recommendedName>
</protein>
<evidence type="ECO:0000256" key="5">
    <source>
        <dbReference type="SAM" id="MobiDB-lite"/>
    </source>
</evidence>
<keyword evidence="2 3" id="KW-0067">ATP-binding</keyword>
<dbReference type="InterPro" id="IPR017441">
    <property type="entry name" value="Protein_kinase_ATP_BS"/>
</dbReference>
<feature type="compositionally biased region" description="Basic and acidic residues" evidence="5">
    <location>
        <begin position="434"/>
        <end position="463"/>
    </location>
</feature>
<feature type="region of interest" description="Disordered" evidence="5">
    <location>
        <begin position="63"/>
        <end position="172"/>
    </location>
</feature>
<keyword evidence="8" id="KW-1185">Reference proteome</keyword>
<dbReference type="SUPFAM" id="SSF56112">
    <property type="entry name" value="Protein kinase-like (PK-like)"/>
    <property type="match status" value="1"/>
</dbReference>
<dbReference type="SMART" id="SM00220">
    <property type="entry name" value="S_TKc"/>
    <property type="match status" value="1"/>
</dbReference>
<evidence type="ECO:0000256" key="2">
    <source>
        <dbReference type="ARBA" id="ARBA00022840"/>
    </source>
</evidence>
<dbReference type="EMBL" id="JAIFRP010000011">
    <property type="protein sequence ID" value="KAK2586831.1"/>
    <property type="molecule type" value="Genomic_DNA"/>
</dbReference>
<evidence type="ECO:0000259" key="6">
    <source>
        <dbReference type="PROSITE" id="PS50011"/>
    </source>
</evidence>
<feature type="coiled-coil region" evidence="4">
    <location>
        <begin position="709"/>
        <end position="736"/>
    </location>
</feature>
<feature type="region of interest" description="Disordered" evidence="5">
    <location>
        <begin position="755"/>
        <end position="776"/>
    </location>
</feature>
<feature type="domain" description="Protein kinase" evidence="6">
    <location>
        <begin position="864"/>
        <end position="1125"/>
    </location>
</feature>
<feature type="compositionally biased region" description="Low complexity" evidence="5">
    <location>
        <begin position="757"/>
        <end position="776"/>
    </location>
</feature>
<dbReference type="InterPro" id="IPR008271">
    <property type="entry name" value="Ser/Thr_kinase_AS"/>
</dbReference>